<reference evidence="9" key="1">
    <citation type="submission" date="2023-03" db="EMBL/GenBank/DDBJ databases">
        <title>Massive genome expansion in bonnet fungi (Mycena s.s.) driven by repeated elements and novel gene families across ecological guilds.</title>
        <authorList>
            <consortium name="Lawrence Berkeley National Laboratory"/>
            <person name="Harder C.B."/>
            <person name="Miyauchi S."/>
            <person name="Viragh M."/>
            <person name="Kuo A."/>
            <person name="Thoen E."/>
            <person name="Andreopoulos B."/>
            <person name="Lu D."/>
            <person name="Skrede I."/>
            <person name="Drula E."/>
            <person name="Henrissat B."/>
            <person name="Morin E."/>
            <person name="Kohler A."/>
            <person name="Barry K."/>
            <person name="LaButti K."/>
            <person name="Morin E."/>
            <person name="Salamov A."/>
            <person name="Lipzen A."/>
            <person name="Mereny Z."/>
            <person name="Hegedus B."/>
            <person name="Baldrian P."/>
            <person name="Stursova M."/>
            <person name="Weitz H."/>
            <person name="Taylor A."/>
            <person name="Grigoriev I.V."/>
            <person name="Nagy L.G."/>
            <person name="Martin F."/>
            <person name="Kauserud H."/>
        </authorList>
    </citation>
    <scope>NUCLEOTIDE SEQUENCE</scope>
    <source>
        <strain evidence="9">CBHHK200</strain>
    </source>
</reference>
<dbReference type="InterPro" id="IPR049551">
    <property type="entry name" value="PKS_DH_C"/>
</dbReference>
<dbReference type="SMART" id="SM00825">
    <property type="entry name" value="PKS_KS"/>
    <property type="match status" value="1"/>
</dbReference>
<dbReference type="Pfam" id="PF00550">
    <property type="entry name" value="PP-binding"/>
    <property type="match status" value="2"/>
</dbReference>
<comment type="pathway">
    <text evidence="1">Secondary metabolite biosynthesis.</text>
</comment>
<keyword evidence="10" id="KW-1185">Reference proteome</keyword>
<dbReference type="GO" id="GO:0004312">
    <property type="term" value="F:fatty acid synthase activity"/>
    <property type="evidence" value="ECO:0007669"/>
    <property type="project" value="TreeGrafter"/>
</dbReference>
<keyword evidence="3" id="KW-0597">Phosphoprotein</keyword>
<dbReference type="InterPro" id="IPR045851">
    <property type="entry name" value="AMP-bd_C_sf"/>
</dbReference>
<dbReference type="Pfam" id="PF08659">
    <property type="entry name" value="KR"/>
    <property type="match status" value="1"/>
</dbReference>
<dbReference type="SMART" id="SM00827">
    <property type="entry name" value="PKS_AT"/>
    <property type="match status" value="1"/>
</dbReference>
<dbReference type="Pfam" id="PF22621">
    <property type="entry name" value="CurL-like_PKS_C"/>
    <property type="match status" value="1"/>
</dbReference>
<dbReference type="InterPro" id="IPR042104">
    <property type="entry name" value="PKS_dehydratase_sf"/>
</dbReference>
<dbReference type="SUPFAM" id="SSF56801">
    <property type="entry name" value="Acetyl-CoA synthetase-like"/>
    <property type="match status" value="1"/>
</dbReference>
<dbReference type="PANTHER" id="PTHR43775:SF37">
    <property type="entry name" value="SI:DKEY-61P9.11"/>
    <property type="match status" value="1"/>
</dbReference>
<dbReference type="InterPro" id="IPR014043">
    <property type="entry name" value="Acyl_transferase_dom"/>
</dbReference>
<evidence type="ECO:0000313" key="10">
    <source>
        <dbReference type="Proteomes" id="UP001218188"/>
    </source>
</evidence>
<dbReference type="Pfam" id="PF23562">
    <property type="entry name" value="AMP-binding_C_3"/>
    <property type="match status" value="1"/>
</dbReference>
<dbReference type="SUPFAM" id="SSF51735">
    <property type="entry name" value="NAD(P)-binding Rossmann-fold domains"/>
    <property type="match status" value="1"/>
</dbReference>
<dbReference type="Gene3D" id="3.40.366.10">
    <property type="entry name" value="Malonyl-Coenzyme A Acyl Carrier Protein, domain 2"/>
    <property type="match status" value="1"/>
</dbReference>
<dbReference type="PROSITE" id="PS50075">
    <property type="entry name" value="CARRIER"/>
    <property type="match status" value="2"/>
</dbReference>
<accession>A0AAD6XA91</accession>
<dbReference type="InterPro" id="IPR014031">
    <property type="entry name" value="Ketoacyl_synth_C"/>
</dbReference>
<dbReference type="InterPro" id="IPR000873">
    <property type="entry name" value="AMP-dep_synth/lig_dom"/>
</dbReference>
<dbReference type="InterPro" id="IPR009081">
    <property type="entry name" value="PP-bd_ACP"/>
</dbReference>
<dbReference type="InterPro" id="IPR020841">
    <property type="entry name" value="PKS_Beta-ketoAc_synthase_dom"/>
</dbReference>
<dbReference type="CDD" id="cd00833">
    <property type="entry name" value="PKS"/>
    <property type="match status" value="1"/>
</dbReference>
<dbReference type="InterPro" id="IPR036291">
    <property type="entry name" value="NAD(P)-bd_dom_sf"/>
</dbReference>
<dbReference type="Pfam" id="PF14765">
    <property type="entry name" value="PS-DH"/>
    <property type="match status" value="1"/>
</dbReference>
<feature type="region of interest" description="C-terminal hotdog fold" evidence="5">
    <location>
        <begin position="1684"/>
        <end position="1829"/>
    </location>
</feature>
<dbReference type="Gene3D" id="3.40.50.720">
    <property type="entry name" value="NAD(P)-binding Rossmann-like Domain"/>
    <property type="match status" value="1"/>
</dbReference>
<dbReference type="GO" id="GO:0031177">
    <property type="term" value="F:phosphopantetheine binding"/>
    <property type="evidence" value="ECO:0007669"/>
    <property type="project" value="InterPro"/>
</dbReference>
<dbReference type="InterPro" id="IPR036736">
    <property type="entry name" value="ACP-like_sf"/>
</dbReference>
<dbReference type="EMBL" id="JARJCM010000019">
    <property type="protein sequence ID" value="KAJ7041075.1"/>
    <property type="molecule type" value="Genomic_DNA"/>
</dbReference>
<dbReference type="PANTHER" id="PTHR43775">
    <property type="entry name" value="FATTY ACID SYNTHASE"/>
    <property type="match status" value="1"/>
</dbReference>
<evidence type="ECO:0000256" key="4">
    <source>
        <dbReference type="ARBA" id="ARBA00022679"/>
    </source>
</evidence>
<dbReference type="InterPro" id="IPR042099">
    <property type="entry name" value="ANL_N_sf"/>
</dbReference>
<dbReference type="Gene3D" id="3.40.50.12780">
    <property type="entry name" value="N-terminal domain of ligase-like"/>
    <property type="match status" value="1"/>
</dbReference>
<evidence type="ECO:0000256" key="3">
    <source>
        <dbReference type="ARBA" id="ARBA00022553"/>
    </source>
</evidence>
<proteinExistence type="predicted"/>
<evidence type="ECO:0000313" key="9">
    <source>
        <dbReference type="EMBL" id="KAJ7041075.1"/>
    </source>
</evidence>
<evidence type="ECO:0000259" key="6">
    <source>
        <dbReference type="PROSITE" id="PS50075"/>
    </source>
</evidence>
<dbReference type="Pfam" id="PF02801">
    <property type="entry name" value="Ketoacyl-synt_C"/>
    <property type="match status" value="1"/>
</dbReference>
<dbReference type="GO" id="GO:0006633">
    <property type="term" value="P:fatty acid biosynthetic process"/>
    <property type="evidence" value="ECO:0007669"/>
    <property type="project" value="TreeGrafter"/>
</dbReference>
<feature type="domain" description="Ketosynthase family 3 (KS3)" evidence="7">
    <location>
        <begin position="676"/>
        <end position="1108"/>
    </location>
</feature>
<dbReference type="Gene3D" id="3.30.300.30">
    <property type="match status" value="1"/>
</dbReference>
<organism evidence="9 10">
    <name type="scientific">Mycena alexandri</name>
    <dbReference type="NCBI Taxonomy" id="1745969"/>
    <lineage>
        <taxon>Eukaryota</taxon>
        <taxon>Fungi</taxon>
        <taxon>Dikarya</taxon>
        <taxon>Basidiomycota</taxon>
        <taxon>Agaricomycotina</taxon>
        <taxon>Agaricomycetes</taxon>
        <taxon>Agaricomycetidae</taxon>
        <taxon>Agaricales</taxon>
        <taxon>Marasmiineae</taxon>
        <taxon>Mycenaceae</taxon>
        <taxon>Mycena</taxon>
    </lineage>
</organism>
<dbReference type="InterPro" id="IPR016039">
    <property type="entry name" value="Thiolase-like"/>
</dbReference>
<evidence type="ECO:0000256" key="5">
    <source>
        <dbReference type="PROSITE-ProRule" id="PRU01363"/>
    </source>
</evidence>
<dbReference type="SMART" id="SM00822">
    <property type="entry name" value="PKS_KR"/>
    <property type="match status" value="1"/>
</dbReference>
<evidence type="ECO:0000256" key="2">
    <source>
        <dbReference type="ARBA" id="ARBA00022450"/>
    </source>
</evidence>
<gene>
    <name evidence="9" type="ORF">C8F04DRAFT_1031998</name>
</gene>
<dbReference type="InterPro" id="IPR013968">
    <property type="entry name" value="PKS_KR"/>
</dbReference>
<dbReference type="Gene3D" id="3.10.129.110">
    <property type="entry name" value="Polyketide synthase dehydratase"/>
    <property type="match status" value="1"/>
</dbReference>
<dbReference type="PROSITE" id="PS52019">
    <property type="entry name" value="PKS_MFAS_DH"/>
    <property type="match status" value="1"/>
</dbReference>
<dbReference type="InterPro" id="IPR016036">
    <property type="entry name" value="Malonyl_transacylase_ACP-bd"/>
</dbReference>
<dbReference type="Pfam" id="PF00109">
    <property type="entry name" value="ketoacyl-synt"/>
    <property type="match status" value="1"/>
</dbReference>
<keyword evidence="2" id="KW-0596">Phosphopantetheine</keyword>
<dbReference type="GO" id="GO:0044550">
    <property type="term" value="P:secondary metabolite biosynthetic process"/>
    <property type="evidence" value="ECO:0007669"/>
    <property type="project" value="UniProtKB-ARBA"/>
</dbReference>
<dbReference type="InterPro" id="IPR014030">
    <property type="entry name" value="Ketoacyl_synth_N"/>
</dbReference>
<dbReference type="SUPFAM" id="SSF47336">
    <property type="entry name" value="ACP-like"/>
    <property type="match status" value="2"/>
</dbReference>
<name>A0AAD6XA91_9AGAR</name>
<dbReference type="SMART" id="SM00823">
    <property type="entry name" value="PKS_PP"/>
    <property type="match status" value="2"/>
</dbReference>
<dbReference type="Proteomes" id="UP001218188">
    <property type="component" value="Unassembled WGS sequence"/>
</dbReference>
<dbReference type="Gene3D" id="3.40.47.10">
    <property type="match status" value="1"/>
</dbReference>
<dbReference type="InterPro" id="IPR001227">
    <property type="entry name" value="Ac_transferase_dom_sf"/>
</dbReference>
<evidence type="ECO:0000259" key="7">
    <source>
        <dbReference type="PROSITE" id="PS52004"/>
    </source>
</evidence>
<feature type="active site" description="Proton donor; for dehydratase activity" evidence="5">
    <location>
        <position position="1739"/>
    </location>
</feature>
<protein>
    <recommendedName>
        <fullName evidence="11">Polyketide synthase</fullName>
    </recommendedName>
</protein>
<dbReference type="SUPFAM" id="SSF52151">
    <property type="entry name" value="FabD/lysophospholipase-like"/>
    <property type="match status" value="1"/>
</dbReference>
<dbReference type="InterPro" id="IPR016035">
    <property type="entry name" value="Acyl_Trfase/lysoPLipase"/>
</dbReference>
<feature type="domain" description="Carrier" evidence="6">
    <location>
        <begin position="582"/>
        <end position="658"/>
    </location>
</feature>
<dbReference type="Pfam" id="PF00501">
    <property type="entry name" value="AMP-binding"/>
    <property type="match status" value="1"/>
</dbReference>
<feature type="active site" description="Proton acceptor; for dehydratase activity" evidence="5">
    <location>
        <position position="1597"/>
    </location>
</feature>
<feature type="domain" description="PKS/mFAS DH" evidence="8">
    <location>
        <begin position="1562"/>
        <end position="1829"/>
    </location>
</feature>
<dbReference type="InterPro" id="IPR050091">
    <property type="entry name" value="PKS_NRPS_Biosynth_Enz"/>
</dbReference>
<feature type="domain" description="Carrier" evidence="6">
    <location>
        <begin position="2322"/>
        <end position="2397"/>
    </location>
</feature>
<sequence length="2402" mass="259092">MTHPPATILDLFREHVANPATRERHAVECADEYWTYDDLDVISSGLALALEEEYGSRPTIAIIAENLPYTFALHLAVWKLHGIVAPIDWHTPATLLQPMLAKVSPACVVIPSTEKETQKIVLESGFSVCSFTPEETTMTVLCQRFLDPTGLPLDRYPAADPANICIYLFTSSASDVSNIKCVPLTNQTIIAQSRSMLDWHRNTYSEVSFQYLRVLGWGPFSHMIAVVDITAHVFLTGGCYIFGLTPSGYHQHTTNATGVPPHDVTALLLEAIVKYSPESLAAVPWVFENLKEAVTVESDFARRKAFVAALQKFKLLWLGGAQTSTECIKWARAHHIPLVLSIGMTEVGGGIFHRVAEENDDGWLIADRLISDAEFTLVDGDGKPQDLVGELHISSKLIARGYLGHNSSAFAIASDGVITFKTGDRYAKSGGRLQWLGRNDDFVLLVSGEMVDPRVLEKTLDECPSIFRACVVGNNFLSRSSQFLCALIELESDAYHRASTNLDISRVIRSINRELPPPLRITWPRVLILEEGQQIPINRKGQIWRKRLESLFAGRVTALAHGSTESVDPVATPSFNRLPSPSVVRQTVVRIVAHALGHSSDILEVNADSTFAEFGMDSAAAFVIVRRLNEEFKLNLPRNTCHTYVDIDSLSAAISDLSHATVPPRPFSPQGSGTGLEDIVVVGQAVRLPGDLNTPESFWEALVDMRENLLIPVPQDRWDHASFLKRPGARSEPGDISFERAGFVEIASFDNAFFGISSAEAFSVAPAARLVLETTFQALENANIPSSRLKGTDTGVFLAGTMDSGYTQLMFSAMGFESYTRFHGTGGANSASCGRLSYLLDIHGPSLSFETACSGGMVAFDQAVHYLHSGKAETAIVSGANTHAWPGDFGFLSAQKMMSPNSRCATFSSEADGYVPAEGAVSLILKTRRAAERDGDTILAVIRATETKHNGRSQGLVAPSAQGQAALQHSLLKAASLSASDIDFVETHGTGTSLGDLIEIEGINTVFRGSHTPERPLILGAGKASVGHTEVAAGLVGIVKAIKQLSTGKVPGLISLSRGQLNPEIDTTLVPLSIPSNLTVLPERNEPYRALVVAYGFAGTLSGTILEAPSIIENDVASPVREPVWMPFVVTAKSRDALHSYLQLYLDFCGNASVDDFRSICYTTCVGRELYRHRFSCVVKDLDSLVQRLKSRLSETSSTTFSPNPRLILAFPGQGSQFYGMAQTLAARFPNFKTILIHAATRASALADFDTLSLLLGTGAATDEMDRSSVAQICLFVYQYSVCQFLHVVGITPDAVIGNSLGEISAAVEAGALSYELGLQFVVARAKILAPAPERPAGMAAIDATASSISKFIADLNLADRLKISVFSSESTHVVSGDSEAVATLVSYVKKIGTRATFLNVDQGFHSHCINPALPKLEAWIAEHMQTLRPFERPLFSTVLGTSLASQHTLEPHYWVEHARNPVLFQQAVAKIKEDKVFKTACILDIGPTPTAWVALQSNDLSESTLLSSSAKKGKDQELAFLTAIASLVEFGMNPDFTRLLGTGIPKTNLPTYPFQRQRHYPNSIPSRSTGSSVQVNTFTTPSLVVDESLFEVLKDHRINGDIVLPGAGMVDFFARSKPKHPLDIRFHQPWVLQSAGKFGKVNVEPGGVFSLHAGDTGDKLCSGAFSSDAAKTPSIIPTAGPATATLSRDEVYSAFVNVQFGPLFQNIASIQRFDEHIDGLLEVKPSSNPLNDKIRALDACIHMFGACTDTLDDPSFASGAFLPMALEGFSMRVDALPSSFLCRYRLPFLHERNNRVISTAFEVLSHSGELLASCMKYSVTWIDMNIPAALAPPATATLQQIWVPRELDTQISNPISTRIVYFGKRCDWINSLLSADGDLLFDLDSDDLNVNDGSAVWRSETAFSHLLSTIDLLNSAIIVDATALDAAPSSPSFSAYWQKILRVMKTLGRSRTRSFKFIVLSTSGGAAPSVLAPLIQGMLRVLRREVGLEGAYGIELPTDTSPSVVADVVKAELRGRTTENMISYRYSRAPGEAEAHARLTRLVPELRPVVDAPVDIHLSGVAVIVGMGSIGFPLGSHLLAAGVSTVVFIGRRAPTNETIARQLGTSDRFTYLQADASDLAALRRALQDITAMHGPIKSILHTAATVSDATIDAVTPDAFDLVLRPKVHAAYNLHVLAEELSLPLESFVLFSSISVPLGNAGQVAYVAANAFLDALASHRRSHGLPGVSLQLGPWESALVADLTPSSSAAGAPVRTTAHKDGLPLIVRALSSAAPVLVIAALDAPALARIPVYASDSLFGPLVAGVDANSKRDRKRGKLSGAAVAEAVLRIVRGVLELGDAESLELDESLSACGVDSIAFGQIRTAVAKELGVDVPLVYLSDAFSVSDMIGNVQESFAQRTY</sequence>
<evidence type="ECO:0000256" key="1">
    <source>
        <dbReference type="ARBA" id="ARBA00005179"/>
    </source>
</evidence>
<dbReference type="SUPFAM" id="SSF55048">
    <property type="entry name" value="Probable ACP-binding domain of malonyl-CoA ACP transacylase"/>
    <property type="match status" value="1"/>
</dbReference>
<evidence type="ECO:0000259" key="8">
    <source>
        <dbReference type="PROSITE" id="PS52019"/>
    </source>
</evidence>
<keyword evidence="4" id="KW-0808">Transferase</keyword>
<evidence type="ECO:0008006" key="11">
    <source>
        <dbReference type="Google" id="ProtNLM"/>
    </source>
</evidence>
<dbReference type="Gene3D" id="1.10.1200.10">
    <property type="entry name" value="ACP-like"/>
    <property type="match status" value="2"/>
</dbReference>
<feature type="region of interest" description="N-terminal hotdog fold" evidence="5">
    <location>
        <begin position="1562"/>
        <end position="1673"/>
    </location>
</feature>
<comment type="caution">
    <text evidence="9">The sequence shown here is derived from an EMBL/GenBank/DDBJ whole genome shotgun (WGS) entry which is preliminary data.</text>
</comment>
<dbReference type="PROSITE" id="PS52004">
    <property type="entry name" value="KS3_2"/>
    <property type="match status" value="1"/>
</dbReference>
<dbReference type="Pfam" id="PF00698">
    <property type="entry name" value="Acyl_transf_1"/>
    <property type="match status" value="1"/>
</dbReference>
<dbReference type="InterPro" id="IPR049900">
    <property type="entry name" value="PKS_mFAS_DH"/>
</dbReference>
<dbReference type="InterPro" id="IPR057326">
    <property type="entry name" value="KR_dom"/>
</dbReference>
<dbReference type="SUPFAM" id="SSF53901">
    <property type="entry name" value="Thiolase-like"/>
    <property type="match status" value="1"/>
</dbReference>
<dbReference type="SMART" id="SM01294">
    <property type="entry name" value="PKS_PP_betabranch"/>
    <property type="match status" value="1"/>
</dbReference>
<dbReference type="CDD" id="cd05274">
    <property type="entry name" value="KR_FAS_SDR_x"/>
    <property type="match status" value="1"/>
</dbReference>
<dbReference type="Gene3D" id="3.30.70.3290">
    <property type="match status" value="1"/>
</dbReference>
<dbReference type="InterPro" id="IPR020806">
    <property type="entry name" value="PKS_PP-bd"/>
</dbReference>